<dbReference type="Proteomes" id="UP000770661">
    <property type="component" value="Unassembled WGS sequence"/>
</dbReference>
<feature type="region of interest" description="Disordered" evidence="1">
    <location>
        <begin position="1"/>
        <end position="104"/>
    </location>
</feature>
<reference evidence="2" key="1">
    <citation type="submission" date="2020-07" db="EMBL/GenBank/DDBJ databases">
        <title>The High-quality genome of the commercially important snow crab, Chionoecetes opilio.</title>
        <authorList>
            <person name="Jeong J.-H."/>
            <person name="Ryu S."/>
        </authorList>
    </citation>
    <scope>NUCLEOTIDE SEQUENCE</scope>
    <source>
        <strain evidence="2">MADBK_172401_WGS</strain>
        <tissue evidence="2">Digestive gland</tissue>
    </source>
</reference>
<proteinExistence type="predicted"/>
<feature type="compositionally biased region" description="Low complexity" evidence="1">
    <location>
        <begin position="59"/>
        <end position="81"/>
    </location>
</feature>
<evidence type="ECO:0000313" key="3">
    <source>
        <dbReference type="Proteomes" id="UP000770661"/>
    </source>
</evidence>
<keyword evidence="3" id="KW-1185">Reference proteome</keyword>
<comment type="caution">
    <text evidence="2">The sequence shown here is derived from an EMBL/GenBank/DDBJ whole genome shotgun (WGS) entry which is preliminary data.</text>
</comment>
<evidence type="ECO:0000256" key="1">
    <source>
        <dbReference type="SAM" id="MobiDB-lite"/>
    </source>
</evidence>
<sequence length="127" mass="13446">MMTNQEDKEFLLPPTGPRTRGKDGRRSIPSLLLGKDEAISSLGKRPLFSLRPQTRRGPAASSSVAQLESSPSSSSNTSAVVSDEEYGAVGGASPAKRAKRATKNIVSPALAATLDRTKLTDVPRHTC</sequence>
<name>A0A8J4YJR7_CHIOP</name>
<evidence type="ECO:0000313" key="2">
    <source>
        <dbReference type="EMBL" id="KAG0722720.1"/>
    </source>
</evidence>
<feature type="compositionally biased region" description="Basic and acidic residues" evidence="1">
    <location>
        <begin position="1"/>
        <end position="10"/>
    </location>
</feature>
<dbReference type="AlphaFoldDB" id="A0A8J4YJR7"/>
<accession>A0A8J4YJR7</accession>
<protein>
    <submittedName>
        <fullName evidence="2">Uncharacterized protein</fullName>
    </submittedName>
</protein>
<dbReference type="EMBL" id="JACEEZ010009147">
    <property type="protein sequence ID" value="KAG0722720.1"/>
    <property type="molecule type" value="Genomic_DNA"/>
</dbReference>
<organism evidence="2 3">
    <name type="scientific">Chionoecetes opilio</name>
    <name type="common">Atlantic snow crab</name>
    <name type="synonym">Cancer opilio</name>
    <dbReference type="NCBI Taxonomy" id="41210"/>
    <lineage>
        <taxon>Eukaryota</taxon>
        <taxon>Metazoa</taxon>
        <taxon>Ecdysozoa</taxon>
        <taxon>Arthropoda</taxon>
        <taxon>Crustacea</taxon>
        <taxon>Multicrustacea</taxon>
        <taxon>Malacostraca</taxon>
        <taxon>Eumalacostraca</taxon>
        <taxon>Eucarida</taxon>
        <taxon>Decapoda</taxon>
        <taxon>Pleocyemata</taxon>
        <taxon>Brachyura</taxon>
        <taxon>Eubrachyura</taxon>
        <taxon>Majoidea</taxon>
        <taxon>Majidae</taxon>
        <taxon>Chionoecetes</taxon>
    </lineage>
</organism>
<gene>
    <name evidence="2" type="ORF">GWK47_043976</name>
</gene>